<protein>
    <submittedName>
        <fullName evidence="4">CheY chemotaxis protein or a CheY-like REC (Receiver) domain</fullName>
    </submittedName>
</protein>
<keyword evidence="1 2" id="KW-0597">Phosphoprotein</keyword>
<dbReference type="InterPro" id="IPR001789">
    <property type="entry name" value="Sig_transdc_resp-reg_receiver"/>
</dbReference>
<dbReference type="Proteomes" id="UP000184368">
    <property type="component" value="Unassembled WGS sequence"/>
</dbReference>
<feature type="modified residue" description="4-aspartylphosphate" evidence="2">
    <location>
        <position position="65"/>
    </location>
</feature>
<organism evidence="4 5">
    <name type="scientific">Cnuella takakiae</name>
    <dbReference type="NCBI Taxonomy" id="1302690"/>
    <lineage>
        <taxon>Bacteria</taxon>
        <taxon>Pseudomonadati</taxon>
        <taxon>Bacteroidota</taxon>
        <taxon>Chitinophagia</taxon>
        <taxon>Chitinophagales</taxon>
        <taxon>Chitinophagaceae</taxon>
        <taxon>Cnuella</taxon>
    </lineage>
</organism>
<dbReference type="PANTHER" id="PTHR44591">
    <property type="entry name" value="STRESS RESPONSE REGULATOR PROTEIN 1"/>
    <property type="match status" value="1"/>
</dbReference>
<dbReference type="GO" id="GO:0000160">
    <property type="term" value="P:phosphorelay signal transduction system"/>
    <property type="evidence" value="ECO:0007669"/>
    <property type="project" value="InterPro"/>
</dbReference>
<evidence type="ECO:0000313" key="4">
    <source>
        <dbReference type="EMBL" id="SHE90092.1"/>
    </source>
</evidence>
<proteinExistence type="predicted"/>
<dbReference type="EMBL" id="FQUO01000003">
    <property type="protein sequence ID" value="SHE90092.1"/>
    <property type="molecule type" value="Genomic_DNA"/>
</dbReference>
<dbReference type="InterPro" id="IPR050595">
    <property type="entry name" value="Bact_response_regulator"/>
</dbReference>
<dbReference type="SUPFAM" id="SSF52172">
    <property type="entry name" value="CheY-like"/>
    <property type="match status" value="1"/>
</dbReference>
<name>A0A1M4XAB1_9BACT</name>
<reference evidence="4 5" key="1">
    <citation type="submission" date="2016-11" db="EMBL/GenBank/DDBJ databases">
        <authorList>
            <person name="Jaros S."/>
            <person name="Januszkiewicz K."/>
            <person name="Wedrychowicz H."/>
        </authorList>
    </citation>
    <scope>NUCLEOTIDE SEQUENCE [LARGE SCALE GENOMIC DNA]</scope>
    <source>
        <strain evidence="4 5">DSM 26897</strain>
    </source>
</reference>
<evidence type="ECO:0000256" key="2">
    <source>
        <dbReference type="PROSITE-ProRule" id="PRU00169"/>
    </source>
</evidence>
<dbReference type="InterPro" id="IPR011006">
    <property type="entry name" value="CheY-like_superfamily"/>
</dbReference>
<dbReference type="STRING" id="1302690.BUE76_05935"/>
<evidence type="ECO:0000313" key="5">
    <source>
        <dbReference type="Proteomes" id="UP000184368"/>
    </source>
</evidence>
<evidence type="ECO:0000256" key="1">
    <source>
        <dbReference type="ARBA" id="ARBA00022553"/>
    </source>
</evidence>
<sequence length="139" mass="15424">MINNSNAAHNSYVLVAENDSDDQVLMQLAFAEQEQQVTVRYVDSGSEVLHLLAVEPEKPCLLIVDYNMPGLNGLELLQQLAIIPGMEAIPKVMYSSSANERFRQHCMAAGAVAYVEKGIGLETIIDNIRHMLRFCAQQC</sequence>
<dbReference type="AlphaFoldDB" id="A0A1M4XAB1"/>
<feature type="domain" description="Response regulatory" evidence="3">
    <location>
        <begin position="12"/>
        <end position="132"/>
    </location>
</feature>
<dbReference type="PANTHER" id="PTHR44591:SF3">
    <property type="entry name" value="RESPONSE REGULATORY DOMAIN-CONTAINING PROTEIN"/>
    <property type="match status" value="1"/>
</dbReference>
<keyword evidence="5" id="KW-1185">Reference proteome</keyword>
<evidence type="ECO:0000259" key="3">
    <source>
        <dbReference type="PROSITE" id="PS50110"/>
    </source>
</evidence>
<dbReference type="PROSITE" id="PS50110">
    <property type="entry name" value="RESPONSE_REGULATORY"/>
    <property type="match status" value="1"/>
</dbReference>
<dbReference type="Pfam" id="PF00072">
    <property type="entry name" value="Response_reg"/>
    <property type="match status" value="1"/>
</dbReference>
<dbReference type="SMART" id="SM00448">
    <property type="entry name" value="REC"/>
    <property type="match status" value="1"/>
</dbReference>
<gene>
    <name evidence="4" type="ORF">SAMN05444008_103294</name>
</gene>
<dbReference type="Gene3D" id="3.40.50.2300">
    <property type="match status" value="1"/>
</dbReference>
<accession>A0A1M4XAB1</accession>